<proteinExistence type="predicted"/>
<evidence type="ECO:0000313" key="3">
    <source>
        <dbReference type="Proteomes" id="UP000004198"/>
    </source>
</evidence>
<dbReference type="SMART" id="SM00386">
    <property type="entry name" value="HAT"/>
    <property type="match status" value="4"/>
</dbReference>
<feature type="domain" description="Novel STAND NTPase 5" evidence="1">
    <location>
        <begin position="274"/>
        <end position="400"/>
    </location>
</feature>
<organism evidence="2 3">
    <name type="scientific">Clostridium carboxidivorans P7</name>
    <dbReference type="NCBI Taxonomy" id="536227"/>
    <lineage>
        <taxon>Bacteria</taxon>
        <taxon>Bacillati</taxon>
        <taxon>Bacillota</taxon>
        <taxon>Clostridia</taxon>
        <taxon>Eubacteriales</taxon>
        <taxon>Clostridiaceae</taxon>
        <taxon>Clostridium</taxon>
    </lineage>
</organism>
<protein>
    <submittedName>
        <fullName evidence="2">RNA-processing protein HAT helix repeating-containing protein</fullName>
    </submittedName>
</protein>
<evidence type="ECO:0000259" key="1">
    <source>
        <dbReference type="Pfam" id="PF25199"/>
    </source>
</evidence>
<dbReference type="Gene3D" id="1.25.40.10">
    <property type="entry name" value="Tetratricopeptide repeat domain"/>
    <property type="match status" value="1"/>
</dbReference>
<sequence length="1014" mass="116928">MSVERELKVLSVRIEAKTGDNQGNDILGSGILWALDDSSKYMYAFTAAHVIFEHDNLVIRYWDKDDVSGEIYINQKDNIALHEDNNCDKWNCDKSILLRNDVAVIRCLHKKIEGLAYKLKITKDINENESLLIIGYPKMVWNNENSNTSRRKLTAQFDEPDNIHKFFNYRITSDLNPQDRNEDLLGYSGSGVFENNKPLRMIGIHSYGDFDVHLNTVVGMQACLIREVCQSKNWDLPQYDDNMAHTKPDMSKWFKTDDTFFNEHKKCSNDSLKDFLKGKNCVWSLISNGFIVKREVTQEVLKKISDNSMIGILGAGGEGKTTILMQVCYELNNKGYTVYWNVEQINKTFNMELELTTDDVVFVIDDASGDMKFEKFALEASKKGYKIIFAARENEWNMDRLKVGGAEIERDTEFIRLKSFAEGEPYKFAKLISSTMNIDKSEEEIRIIFEKNSEGFLLAAMLIAVYGKPLEIIIKDMLIKIGDEREEILKVLSIICYVESLKERSLTNLSITSDVYKILYEYYSIKTKEIKGILCNEVRKGSANTIRTRHPEISKIILKFLLTEEGSRFDINEILDDFIKSFYNTANNKGKRTIPQEIIKKIYPIMIAIMNDIYNNFNDFETEYIANNIADIYSYREDIWLLWGKLEIKRGNVGQDFNEEFTARWIFKRAIEKCLNCANVYIKAAELELDVGNTGEINKENSARWILKKGMEKCPSYESIYIKAAELEIDADNIGEINQENSARWILKIGMEKCESSENIYIKASELELDAGNIGEINQENSARWILRKGLEKSPNTENIYIKAAQLELDAGNVGEINQENSARWILKKGLERCLGDANICISAAQLEVESDNIGEINQENSARWILKRGLERCPSTASAGSIYAKVIEVEINKDNIGEIDIENSARWYINQYLNLNINNSKDYILSLAALMEAHNNNFNNTEKYLKILLKISGKTRDYYVAYLCYKMCNLEEVAGCYKKELSYEDIENCKKESFIQFKLWEKGWIERMREEKL</sequence>
<dbReference type="SUPFAM" id="SSF50494">
    <property type="entry name" value="Trypsin-like serine proteases"/>
    <property type="match status" value="1"/>
</dbReference>
<dbReference type="RefSeq" id="WP_007059685.1">
    <property type="nucleotide sequence ID" value="NZ_ACVI01000008.1"/>
</dbReference>
<keyword evidence="3" id="KW-1185">Reference proteome</keyword>
<dbReference type="KEGG" id="cck:Ccar_05550"/>
<dbReference type="GO" id="GO:0003729">
    <property type="term" value="F:mRNA binding"/>
    <property type="evidence" value="ECO:0007669"/>
    <property type="project" value="InterPro"/>
</dbReference>
<dbReference type="PANTHER" id="PTHR44917">
    <property type="entry name" value="PROTEIN HIGH CHLOROPHYLL FLUORESCENT 107"/>
    <property type="match status" value="1"/>
</dbReference>
<dbReference type="PANTHER" id="PTHR44917:SF1">
    <property type="entry name" value="PROTEIN HIGH CHLOROPHYLL FLUORESCENT 107"/>
    <property type="match status" value="1"/>
</dbReference>
<dbReference type="AlphaFoldDB" id="C6PPT3"/>
<gene>
    <name evidence="2" type="ORF">CcarbDRAFT_0800</name>
</gene>
<dbReference type="OrthoDB" id="2087794at2"/>
<dbReference type="Pfam" id="PF25199">
    <property type="entry name" value="nSTAND_NTPase5"/>
    <property type="match status" value="1"/>
</dbReference>
<dbReference type="GO" id="GO:0006417">
    <property type="term" value="P:regulation of translation"/>
    <property type="evidence" value="ECO:0007669"/>
    <property type="project" value="TreeGrafter"/>
</dbReference>
<dbReference type="InterPro" id="IPR011990">
    <property type="entry name" value="TPR-like_helical_dom_sf"/>
</dbReference>
<evidence type="ECO:0000313" key="2">
    <source>
        <dbReference type="EMBL" id="EET88813.1"/>
    </source>
</evidence>
<dbReference type="InterPro" id="IPR044624">
    <property type="entry name" value="Mbb1-like"/>
</dbReference>
<name>C6PPT3_9CLOT</name>
<dbReference type="InterPro" id="IPR027417">
    <property type="entry name" value="P-loop_NTPase"/>
</dbReference>
<dbReference type="InterPro" id="IPR057574">
    <property type="entry name" value="nSTAND_NTPase5_dom"/>
</dbReference>
<dbReference type="PATRIC" id="fig|536227.13.peg.1170"/>
<dbReference type="SUPFAM" id="SSF52540">
    <property type="entry name" value="P-loop containing nucleoside triphosphate hydrolases"/>
    <property type="match status" value="1"/>
</dbReference>
<dbReference type="SUPFAM" id="SSF48452">
    <property type="entry name" value="TPR-like"/>
    <property type="match status" value="2"/>
</dbReference>
<dbReference type="Proteomes" id="UP000004198">
    <property type="component" value="Unassembled WGS sequence"/>
</dbReference>
<accession>C6PPT3</accession>
<dbReference type="InterPro" id="IPR009003">
    <property type="entry name" value="Peptidase_S1_PA"/>
</dbReference>
<dbReference type="STRING" id="536227.Ccar_05550"/>
<dbReference type="GO" id="GO:0003727">
    <property type="term" value="F:single-stranded RNA binding"/>
    <property type="evidence" value="ECO:0007669"/>
    <property type="project" value="TreeGrafter"/>
</dbReference>
<dbReference type="GO" id="GO:0006397">
    <property type="term" value="P:mRNA processing"/>
    <property type="evidence" value="ECO:0007669"/>
    <property type="project" value="InterPro"/>
</dbReference>
<comment type="caution">
    <text evidence="2">The sequence shown here is derived from an EMBL/GenBank/DDBJ whole genome shotgun (WGS) entry which is preliminary data.</text>
</comment>
<dbReference type="EMBL" id="ACVI01000008">
    <property type="protein sequence ID" value="EET88813.1"/>
    <property type="molecule type" value="Genomic_DNA"/>
</dbReference>
<reference evidence="2 3" key="1">
    <citation type="submission" date="2009-06" db="EMBL/GenBank/DDBJ databases">
        <title>The draft genome of Clostridium carboxidivorans P7.</title>
        <authorList>
            <consortium name="US DOE Joint Genome Institute (JGI-PGF)"/>
            <person name="Lucas S."/>
            <person name="Copeland A."/>
            <person name="Lapidus A."/>
            <person name="Glavina del Rio T."/>
            <person name="Tice H."/>
            <person name="Bruce D."/>
            <person name="Goodwin L."/>
            <person name="Pitluck S."/>
            <person name="Larimer F."/>
            <person name="Land M.L."/>
            <person name="Hauser L."/>
            <person name="Hemme C.L."/>
        </authorList>
    </citation>
    <scope>NUCLEOTIDE SEQUENCE [LARGE SCALE GENOMIC DNA]</scope>
    <source>
        <strain evidence="2 3">P7</strain>
    </source>
</reference>
<dbReference type="InterPro" id="IPR003107">
    <property type="entry name" value="HAT"/>
</dbReference>